<sequence length="55" mass="6185">MTAYRVLIFVISVYPVTRCPSIQFVATPEKEMRTIIIKAVLTCQPNNNARSNKTG</sequence>
<accession>A0A447RHA5</accession>
<evidence type="ECO:0000313" key="2">
    <source>
        <dbReference type="Proteomes" id="UP000282433"/>
    </source>
</evidence>
<dbReference type="Proteomes" id="UP000282433">
    <property type="component" value="Chromosome"/>
</dbReference>
<name>A0A447RHA5_KLEPN</name>
<gene>
    <name evidence="1" type="ORF">NCTC13635_00372</name>
</gene>
<protein>
    <submittedName>
        <fullName evidence="1">Uncharacterized protein</fullName>
    </submittedName>
</protein>
<dbReference type="AlphaFoldDB" id="A0A447RHA5"/>
<reference evidence="1 2" key="1">
    <citation type="submission" date="2018-12" db="EMBL/GenBank/DDBJ databases">
        <authorList>
            <consortium name="Pathogen Informatics"/>
        </authorList>
    </citation>
    <scope>NUCLEOTIDE SEQUENCE [LARGE SCALE GENOMIC DNA]</scope>
    <source>
        <strain evidence="1 2">NCTC13635</strain>
    </source>
</reference>
<dbReference type="EMBL" id="LR134162">
    <property type="protein sequence ID" value="VEA99193.1"/>
    <property type="molecule type" value="Genomic_DNA"/>
</dbReference>
<evidence type="ECO:0000313" key="1">
    <source>
        <dbReference type="EMBL" id="VEA99193.1"/>
    </source>
</evidence>
<proteinExistence type="predicted"/>
<organism evidence="1 2">
    <name type="scientific">Klebsiella pneumoniae</name>
    <dbReference type="NCBI Taxonomy" id="573"/>
    <lineage>
        <taxon>Bacteria</taxon>
        <taxon>Pseudomonadati</taxon>
        <taxon>Pseudomonadota</taxon>
        <taxon>Gammaproteobacteria</taxon>
        <taxon>Enterobacterales</taxon>
        <taxon>Enterobacteriaceae</taxon>
        <taxon>Klebsiella/Raoultella group</taxon>
        <taxon>Klebsiella</taxon>
        <taxon>Klebsiella pneumoniae complex</taxon>
    </lineage>
</organism>